<dbReference type="GeneID" id="17268068"/>
<evidence type="ECO:0000313" key="2">
    <source>
        <dbReference type="Proteomes" id="UP000013827"/>
    </source>
</evidence>
<dbReference type="PaxDb" id="2903-EOD22524"/>
<dbReference type="GO" id="GO:0045333">
    <property type="term" value="P:cellular respiration"/>
    <property type="evidence" value="ECO:0007669"/>
    <property type="project" value="TreeGrafter"/>
</dbReference>
<dbReference type="RefSeq" id="XP_005774953.1">
    <property type="nucleotide sequence ID" value="XM_005774896.1"/>
</dbReference>
<dbReference type="InterPro" id="IPR052848">
    <property type="entry name" value="CHCH_domain-containing_protein"/>
</dbReference>
<dbReference type="Proteomes" id="UP000013827">
    <property type="component" value="Unassembled WGS sequence"/>
</dbReference>
<name>A0A0D3JG89_EMIH1</name>
<dbReference type="HOGENOM" id="CLU_2255272_0_0_1"/>
<dbReference type="EnsemblProtists" id="EOD22524">
    <property type="protein sequence ID" value="EOD22524"/>
    <property type="gene ID" value="EMIHUDRAFT_240194"/>
</dbReference>
<dbReference type="PANTHER" id="PTHR47106:SF1">
    <property type="entry name" value="COILED-COIL-HELIX-COILED-COIL-HELIX DOMAIN-CONTAINING PROTEIN 5"/>
    <property type="match status" value="1"/>
</dbReference>
<evidence type="ECO:0008006" key="3">
    <source>
        <dbReference type="Google" id="ProtNLM"/>
    </source>
</evidence>
<dbReference type="AlphaFoldDB" id="A0A0D3JG89"/>
<keyword evidence="2" id="KW-1185">Reference proteome</keyword>
<dbReference type="GO" id="GO:0005758">
    <property type="term" value="C:mitochondrial intermembrane space"/>
    <property type="evidence" value="ECO:0007669"/>
    <property type="project" value="TreeGrafter"/>
</dbReference>
<dbReference type="KEGG" id="ehx:EMIHUDRAFT_240194"/>
<dbReference type="PANTHER" id="PTHR47106">
    <property type="entry name" value="COILED-COIL-HELIX-COILED-COIL-HELIX DOMAIN-CONTAINING PROTEIN 5"/>
    <property type="match status" value="1"/>
</dbReference>
<protein>
    <recommendedName>
        <fullName evidence="3">IMS import disulfide relay-system CHCH-CHCH-like Cx9C domain-containing protein</fullName>
    </recommendedName>
</protein>
<evidence type="ECO:0000313" key="1">
    <source>
        <dbReference type="EnsemblProtists" id="EOD22524"/>
    </source>
</evidence>
<reference evidence="2" key="1">
    <citation type="journal article" date="2013" name="Nature">
        <title>Pan genome of the phytoplankton Emiliania underpins its global distribution.</title>
        <authorList>
            <person name="Read B.A."/>
            <person name="Kegel J."/>
            <person name="Klute M.J."/>
            <person name="Kuo A."/>
            <person name="Lefebvre S.C."/>
            <person name="Maumus F."/>
            <person name="Mayer C."/>
            <person name="Miller J."/>
            <person name="Monier A."/>
            <person name="Salamov A."/>
            <person name="Young J."/>
            <person name="Aguilar M."/>
            <person name="Claverie J.M."/>
            <person name="Frickenhaus S."/>
            <person name="Gonzalez K."/>
            <person name="Herman E.K."/>
            <person name="Lin Y.C."/>
            <person name="Napier J."/>
            <person name="Ogata H."/>
            <person name="Sarno A.F."/>
            <person name="Shmutz J."/>
            <person name="Schroeder D."/>
            <person name="de Vargas C."/>
            <person name="Verret F."/>
            <person name="von Dassow P."/>
            <person name="Valentin K."/>
            <person name="Van de Peer Y."/>
            <person name="Wheeler G."/>
            <person name="Dacks J.B."/>
            <person name="Delwiche C.F."/>
            <person name="Dyhrman S.T."/>
            <person name="Glockner G."/>
            <person name="John U."/>
            <person name="Richards T."/>
            <person name="Worden A.Z."/>
            <person name="Zhang X."/>
            <person name="Grigoriev I.V."/>
            <person name="Allen A.E."/>
            <person name="Bidle K."/>
            <person name="Borodovsky M."/>
            <person name="Bowler C."/>
            <person name="Brownlee C."/>
            <person name="Cock J.M."/>
            <person name="Elias M."/>
            <person name="Gladyshev V.N."/>
            <person name="Groth M."/>
            <person name="Guda C."/>
            <person name="Hadaegh A."/>
            <person name="Iglesias-Rodriguez M.D."/>
            <person name="Jenkins J."/>
            <person name="Jones B.M."/>
            <person name="Lawson T."/>
            <person name="Leese F."/>
            <person name="Lindquist E."/>
            <person name="Lobanov A."/>
            <person name="Lomsadze A."/>
            <person name="Malik S.B."/>
            <person name="Marsh M.E."/>
            <person name="Mackinder L."/>
            <person name="Mock T."/>
            <person name="Mueller-Roeber B."/>
            <person name="Pagarete A."/>
            <person name="Parker M."/>
            <person name="Probert I."/>
            <person name="Quesneville H."/>
            <person name="Raines C."/>
            <person name="Rensing S.A."/>
            <person name="Riano-Pachon D.M."/>
            <person name="Richier S."/>
            <person name="Rokitta S."/>
            <person name="Shiraiwa Y."/>
            <person name="Soanes D.M."/>
            <person name="van der Giezen M."/>
            <person name="Wahlund T.M."/>
            <person name="Williams B."/>
            <person name="Wilson W."/>
            <person name="Wolfe G."/>
            <person name="Wurch L.L."/>
        </authorList>
    </citation>
    <scope>NUCLEOTIDE SEQUENCE</scope>
</reference>
<organism evidence="1 2">
    <name type="scientific">Emiliania huxleyi (strain CCMP1516)</name>
    <dbReference type="NCBI Taxonomy" id="280463"/>
    <lineage>
        <taxon>Eukaryota</taxon>
        <taxon>Haptista</taxon>
        <taxon>Haptophyta</taxon>
        <taxon>Prymnesiophyceae</taxon>
        <taxon>Isochrysidales</taxon>
        <taxon>Noelaerhabdaceae</taxon>
        <taxon>Emiliania</taxon>
    </lineage>
</organism>
<proteinExistence type="predicted"/>
<dbReference type="Gene3D" id="1.10.287.2900">
    <property type="match status" value="2"/>
</dbReference>
<accession>A0A0D3JG89</accession>
<sequence length="104" mass="11572">MSDFRPRSPELERYAACVDGHSGTWLVDCDPLKSQLNACASSYSGLVEAIKSRCKPQIDQYERCLKANPARPETCTGKLEALGDCTEGREAQRLVAQQQQQPNR</sequence>
<reference evidence="1" key="2">
    <citation type="submission" date="2024-10" db="UniProtKB">
        <authorList>
            <consortium name="EnsemblProtists"/>
        </authorList>
    </citation>
    <scope>IDENTIFICATION</scope>
</reference>